<evidence type="ECO:0000256" key="7">
    <source>
        <dbReference type="ARBA" id="ARBA00022989"/>
    </source>
</evidence>
<reference evidence="13 14" key="1">
    <citation type="journal article" date="2018" name="Evol. Lett.">
        <title>Horizontal gene cluster transfer increased hallucinogenic mushroom diversity.</title>
        <authorList>
            <person name="Reynolds H.T."/>
            <person name="Vijayakumar V."/>
            <person name="Gluck-Thaler E."/>
            <person name="Korotkin H.B."/>
            <person name="Matheny P.B."/>
            <person name="Slot J.C."/>
        </authorList>
    </citation>
    <scope>NUCLEOTIDE SEQUENCE [LARGE SCALE GENOMIC DNA]</scope>
    <source>
        <strain evidence="13 14">2629</strain>
    </source>
</reference>
<feature type="transmembrane region" description="Helical" evidence="10">
    <location>
        <begin position="1386"/>
        <end position="1408"/>
    </location>
</feature>
<evidence type="ECO:0000313" key="14">
    <source>
        <dbReference type="Proteomes" id="UP000284842"/>
    </source>
</evidence>
<feature type="transmembrane region" description="Helical" evidence="10">
    <location>
        <begin position="873"/>
        <end position="894"/>
    </location>
</feature>
<dbReference type="OrthoDB" id="6500128at2759"/>
<evidence type="ECO:0000256" key="5">
    <source>
        <dbReference type="ARBA" id="ARBA00022741"/>
    </source>
</evidence>
<dbReference type="InterPro" id="IPR027417">
    <property type="entry name" value="P-loop_NTPase"/>
</dbReference>
<keyword evidence="4" id="KW-0677">Repeat</keyword>
<dbReference type="Pfam" id="PF00005">
    <property type="entry name" value="ABC_tran"/>
    <property type="match status" value="3"/>
</dbReference>
<dbReference type="InterPro" id="IPR003439">
    <property type="entry name" value="ABC_transporter-like_ATP-bd"/>
</dbReference>
<feature type="domain" description="ABC transporter" evidence="11">
    <location>
        <begin position="1706"/>
        <end position="1943"/>
    </location>
</feature>
<feature type="transmembrane region" description="Helical" evidence="10">
    <location>
        <begin position="437"/>
        <end position="458"/>
    </location>
</feature>
<evidence type="ECO:0000256" key="2">
    <source>
        <dbReference type="ARBA" id="ARBA00022448"/>
    </source>
</evidence>
<feature type="compositionally biased region" description="Acidic residues" evidence="9">
    <location>
        <begin position="1325"/>
        <end position="1342"/>
    </location>
</feature>
<feature type="region of interest" description="Disordered" evidence="9">
    <location>
        <begin position="804"/>
        <end position="849"/>
    </location>
</feature>
<dbReference type="SMART" id="SM00382">
    <property type="entry name" value="AAA"/>
    <property type="match status" value="3"/>
</dbReference>
<dbReference type="SUPFAM" id="SSF52540">
    <property type="entry name" value="P-loop containing nucleoside triphosphate hydrolases"/>
    <property type="match status" value="3"/>
</dbReference>
<feature type="transmembrane region" description="Helical" evidence="10">
    <location>
        <begin position="696"/>
        <end position="717"/>
    </location>
</feature>
<evidence type="ECO:0000256" key="4">
    <source>
        <dbReference type="ARBA" id="ARBA00022737"/>
    </source>
</evidence>
<dbReference type="GO" id="GO:0005524">
    <property type="term" value="F:ATP binding"/>
    <property type="evidence" value="ECO:0007669"/>
    <property type="project" value="UniProtKB-KW"/>
</dbReference>
<feature type="domain" description="ABC transmembrane type-1" evidence="12">
    <location>
        <begin position="1"/>
        <end position="101"/>
    </location>
</feature>
<keyword evidence="2" id="KW-0813">Transport</keyword>
<protein>
    <recommendedName>
        <fullName evidence="15">P-loop containing nucleoside triphosphate hydrolase protein</fullName>
    </recommendedName>
</protein>
<dbReference type="CDD" id="cd18596">
    <property type="entry name" value="ABC_6TM_VMR1_D1_like"/>
    <property type="match status" value="1"/>
</dbReference>
<evidence type="ECO:0000259" key="11">
    <source>
        <dbReference type="PROSITE" id="PS50893"/>
    </source>
</evidence>
<comment type="subcellular location">
    <subcellularLocation>
        <location evidence="1">Membrane</location>
        <topology evidence="1">Multi-pass membrane protein</topology>
    </subcellularLocation>
</comment>
<dbReference type="Proteomes" id="UP000284842">
    <property type="component" value="Unassembled WGS sequence"/>
</dbReference>
<dbReference type="PROSITE" id="PS50929">
    <property type="entry name" value="ABC_TM1F"/>
    <property type="match status" value="3"/>
</dbReference>
<dbReference type="Gene3D" id="1.20.1560.10">
    <property type="entry name" value="ABC transporter type 1, transmembrane domain"/>
    <property type="match status" value="3"/>
</dbReference>
<dbReference type="Pfam" id="PF00664">
    <property type="entry name" value="ABC_membrane"/>
    <property type="match status" value="3"/>
</dbReference>
<dbReference type="EMBL" id="NHTK01000859">
    <property type="protein sequence ID" value="PPR05039.1"/>
    <property type="molecule type" value="Genomic_DNA"/>
</dbReference>
<feature type="transmembrane region" description="Helical" evidence="10">
    <location>
        <begin position="531"/>
        <end position="549"/>
    </location>
</feature>
<feature type="transmembrane region" description="Helical" evidence="10">
    <location>
        <begin position="749"/>
        <end position="772"/>
    </location>
</feature>
<evidence type="ECO:0000313" key="13">
    <source>
        <dbReference type="EMBL" id="PPR05039.1"/>
    </source>
</evidence>
<name>A0A409YPX0_9AGAR</name>
<dbReference type="CDD" id="cd03244">
    <property type="entry name" value="ABCC_MRP_domain2"/>
    <property type="match status" value="2"/>
</dbReference>
<dbReference type="PANTHER" id="PTHR24223">
    <property type="entry name" value="ATP-BINDING CASSETTE SUB-FAMILY C"/>
    <property type="match status" value="1"/>
</dbReference>
<dbReference type="CDD" id="cd18604">
    <property type="entry name" value="ABC_6TM_VMR1_D2_like"/>
    <property type="match status" value="1"/>
</dbReference>
<evidence type="ECO:0000256" key="10">
    <source>
        <dbReference type="SAM" id="Phobius"/>
    </source>
</evidence>
<sequence length="1948" mass="215125">MYLGNLYMKVQMSVKREMSNARSPLLAHFGAAINGLTSIRAYGAQEAFKKESLSRIDHYTRIAKTSFNLNRWAGLRLEILGNIFTAGLAAYLLAQRTTSAANTGFSLVHLERIQAYIDIDHEPPSTESGEPPAAWPRSGTLTVEKLSAKYSPDGPNVLRDISFHVETGERIGIVGRTGSGKSSVTLALLKCILVEGNVIYDGLPVDQINLDALRTSITIIPQIPELLSGTLRRNLDPFEQYDDAVLNDALHSSGLFSLQSEMDEGRLTLDSNIASGGGNLSVGQRQIIALARAMVRNSKLLILDEATSAIDHKTDKIIQSTLRTRLGSDVSVLTVAHRLETIMDSDKIMVLDAGRIVEYDSPSTLLRKDGGTFKAMVDGSGDKQALYAAYALQVYPDQNMSLDSAGRFIEQTQDVGWKPFVFRQQFSFSESYNTLCLPLFAVTVSALYLFSIALVRAWRYKKQNLKQAGSEDPDHNSDERLHVHGGATIVAFRSTRLIGSLVLLGVSIYQLVERRKQDGAQSSWRNCSPQLAIAISYIYTSVLAFKAIGAGYWAKIARTQVTLLFFVVFAVYAHRDIWPWLTFTLDPQDAAEGRLLYFKLAVLTVTAVIIPLFIPRQYIPIDPKNPMETPNPEQTASIFSLVVYAFLDPIIFQASRVSHLPWTSLPPLADANQSAYLTKKSFPYLDQFKGHKRRHLFWGLMSVFAFEYLGMMVSLVFNCLADFASPLAINRILAFMESDDTSTFIVKPWFWVGVMFLGPMISSFSWQMYIFLGTKALVLTQGILTQLVFEHSLRVRLKAEVTRPEAPAPTTSDEASSSSENRSGASTPDSSKGKAKEQPKTTPPAPIKKDNVVGKINTLVTEDVDSILGAKDFLMLCVQVPLEVIFSAIFLYRILGWSCFVGFAGTLLLMPVPGKIASNMQKFQRMKMTTTDARVQSVTETVGVLRMVKLFGWEKAVGDTVNEKRDQELHWIWKNKMMQRAFEALNTLLPTVTMVATYATYTLIMKKSLTASIVFSSIAVFDKFRSSFYKATHVFGSILKGKVGLERFHTFLRETELLDSFDIESKDIQDLSRPTEAEQDIIGFKNAAFTWSADDIQSGSETPSSRFFKLQIDGLLSFKRNSLNVITGPTGCGKTSILMALLGEMHFTPLSADSWYNLPRSGGVAFAAQESWVQNETIKENILFGSPYDEERYRKVIRQCALTKDLDLFEAGDDTEVGEKGLTLSGGQKARVTLARAVYSPAEIILLDDILAALDVHTAKWVVTECLQGDLLRGRTVILATHNLPLVGPIADFFVSVNINGIAKEAGTSLYSVLESDARLKAEVEQQEQPEEIIEEKVEEGDDGKKKPEGPKADGKLVLAEEIKHGHVALRSYLLYLRGFGGNSPFLFTIFWLSVVLFVNVSQTFSVWFLGFWSSQYDARIPEEVDVWFYLTTYASILIGCIVITFGSDMIFSIGTQRASREISRKLIKSILHSTLRWLDETPAARIIARCTQDIAVIDQGLPLYIEIAGSVITIMLCKLAAPVIFAPIVVVPGLAIAVIGVVLGNIYLKAQMSVKREMSNARSPVLAHFGAAIAGLASIRAYGAQNAFKNESLVRIDKYSVIARASYDLNRWIAIRMDLLGASFTACVASYLLAVRPTSASNIGFALTQALEFCTMILYLVRGWNELEVQANSLERIQGYLDIDHEPEPVESGKPPAAWPTSGALTVDHLSARYSANGPKVLHDLSFHVKSGERVGIVGRTGSGKSSLTLALLRCIFTEGNVYYDGVLTSKLNLDALRSAITIIPQIPELLRGTLRRNLDPFGQYDDAVLNDALQASGLFSLQKDIGEGRLTLDSEIASGGGNLSVGQRQIIALARAIVRNSKLLILDEATSAIDHDTDNAIQTTLRTKLGSDVTVLTIAHRLQTIMDSDKIMVLDAGKIIEYDTPANLLQKEKGVFKDMVEGNSRK</sequence>
<dbReference type="SUPFAM" id="SSF90123">
    <property type="entry name" value="ABC transporter transmembrane region"/>
    <property type="match status" value="3"/>
</dbReference>
<evidence type="ECO:0000256" key="1">
    <source>
        <dbReference type="ARBA" id="ARBA00004141"/>
    </source>
</evidence>
<keyword evidence="14" id="KW-1185">Reference proteome</keyword>
<keyword evidence="8 10" id="KW-0472">Membrane</keyword>
<gene>
    <name evidence="13" type="ORF">CVT24_010185</name>
</gene>
<feature type="domain" description="ABC transmembrane type-1" evidence="12">
    <location>
        <begin position="1390"/>
        <end position="1669"/>
    </location>
</feature>
<dbReference type="InParanoid" id="A0A409YPX0"/>
<feature type="transmembrane region" description="Helical" evidence="10">
    <location>
        <begin position="900"/>
        <end position="918"/>
    </location>
</feature>
<feature type="domain" description="ABC transporter" evidence="11">
    <location>
        <begin position="1096"/>
        <end position="1324"/>
    </location>
</feature>
<dbReference type="InterPro" id="IPR017871">
    <property type="entry name" value="ABC_transporter-like_CS"/>
</dbReference>
<feature type="transmembrane region" description="Helical" evidence="10">
    <location>
        <begin position="1428"/>
        <end position="1452"/>
    </location>
</feature>
<keyword evidence="5" id="KW-0547">Nucleotide-binding</keyword>
<feature type="compositionally biased region" description="Basic and acidic residues" evidence="9">
    <location>
        <begin position="1343"/>
        <end position="1353"/>
    </location>
</feature>
<keyword evidence="6" id="KW-0067">ATP-binding</keyword>
<dbReference type="FunFam" id="1.20.1560.10:FF:000013">
    <property type="entry name" value="ABC transporter C family member 2"/>
    <property type="match status" value="1"/>
</dbReference>
<feature type="transmembrane region" description="Helical" evidence="10">
    <location>
        <begin position="1614"/>
        <end position="1635"/>
    </location>
</feature>
<feature type="transmembrane region" description="Helical" evidence="10">
    <location>
        <begin position="556"/>
        <end position="575"/>
    </location>
</feature>
<accession>A0A409YPX0</accession>
<dbReference type="STRING" id="181874.A0A409YPX0"/>
<dbReference type="GO" id="GO:0016020">
    <property type="term" value="C:membrane"/>
    <property type="evidence" value="ECO:0007669"/>
    <property type="project" value="UniProtKB-SubCell"/>
</dbReference>
<dbReference type="GO" id="GO:0016887">
    <property type="term" value="F:ATP hydrolysis activity"/>
    <property type="evidence" value="ECO:0007669"/>
    <property type="project" value="InterPro"/>
</dbReference>
<evidence type="ECO:0000256" key="3">
    <source>
        <dbReference type="ARBA" id="ARBA00022692"/>
    </source>
</evidence>
<dbReference type="FunCoup" id="A0A409YPX0">
    <property type="interactions" value="35"/>
</dbReference>
<dbReference type="CDD" id="cd03250">
    <property type="entry name" value="ABCC_MRP_domain1"/>
    <property type="match status" value="1"/>
</dbReference>
<feature type="transmembrane region" description="Helical" evidence="10">
    <location>
        <begin position="595"/>
        <end position="614"/>
    </location>
</feature>
<keyword evidence="7 10" id="KW-1133">Transmembrane helix</keyword>
<feature type="domain" description="ABC transmembrane type-1" evidence="12">
    <location>
        <begin position="709"/>
        <end position="1040"/>
    </location>
</feature>
<dbReference type="InterPro" id="IPR036640">
    <property type="entry name" value="ABC1_TM_sf"/>
</dbReference>
<evidence type="ECO:0000259" key="12">
    <source>
        <dbReference type="PROSITE" id="PS50929"/>
    </source>
</evidence>
<feature type="domain" description="ABC transporter" evidence="11">
    <location>
        <begin position="141"/>
        <end position="378"/>
    </location>
</feature>
<comment type="caution">
    <text evidence="13">The sequence shown here is derived from an EMBL/GenBank/DDBJ whole genome shotgun (WGS) entry which is preliminary data.</text>
</comment>
<evidence type="ECO:0008006" key="15">
    <source>
        <dbReference type="Google" id="ProtNLM"/>
    </source>
</evidence>
<organism evidence="13 14">
    <name type="scientific">Panaeolus cyanescens</name>
    <dbReference type="NCBI Taxonomy" id="181874"/>
    <lineage>
        <taxon>Eukaryota</taxon>
        <taxon>Fungi</taxon>
        <taxon>Dikarya</taxon>
        <taxon>Basidiomycota</taxon>
        <taxon>Agaricomycotina</taxon>
        <taxon>Agaricomycetes</taxon>
        <taxon>Agaricomycetidae</taxon>
        <taxon>Agaricales</taxon>
        <taxon>Agaricineae</taxon>
        <taxon>Galeropsidaceae</taxon>
        <taxon>Panaeolus</taxon>
    </lineage>
</organism>
<dbReference type="InterPro" id="IPR011527">
    <property type="entry name" value="ABC1_TM_dom"/>
</dbReference>
<dbReference type="PANTHER" id="PTHR24223:SF356">
    <property type="entry name" value="ATP-BINDING CASSETTE TRANSPORTER ABC4"/>
    <property type="match status" value="1"/>
</dbReference>
<feature type="transmembrane region" description="Helical" evidence="10">
    <location>
        <begin position="1528"/>
        <end position="1549"/>
    </location>
</feature>
<feature type="transmembrane region" description="Helical" evidence="10">
    <location>
        <begin position="1641"/>
        <end position="1662"/>
    </location>
</feature>
<dbReference type="Gene3D" id="3.40.50.300">
    <property type="entry name" value="P-loop containing nucleotide triphosphate hydrolases"/>
    <property type="match status" value="3"/>
</dbReference>
<feature type="compositionally biased region" description="Low complexity" evidence="9">
    <location>
        <begin position="808"/>
        <end position="826"/>
    </location>
</feature>
<dbReference type="InterPro" id="IPR003593">
    <property type="entry name" value="AAA+_ATPase"/>
</dbReference>
<evidence type="ECO:0000256" key="6">
    <source>
        <dbReference type="ARBA" id="ARBA00022840"/>
    </source>
</evidence>
<proteinExistence type="predicted"/>
<evidence type="ECO:0000256" key="9">
    <source>
        <dbReference type="SAM" id="MobiDB-lite"/>
    </source>
</evidence>
<feature type="region of interest" description="Disordered" evidence="9">
    <location>
        <begin position="1323"/>
        <end position="1353"/>
    </location>
</feature>
<evidence type="ECO:0000256" key="8">
    <source>
        <dbReference type="ARBA" id="ARBA00023136"/>
    </source>
</evidence>
<feature type="transmembrane region" description="Helical" evidence="10">
    <location>
        <begin position="490"/>
        <end position="511"/>
    </location>
</feature>
<dbReference type="InterPro" id="IPR050173">
    <property type="entry name" value="ABC_transporter_C-like"/>
</dbReference>
<dbReference type="GO" id="GO:0140359">
    <property type="term" value="F:ABC-type transporter activity"/>
    <property type="evidence" value="ECO:0007669"/>
    <property type="project" value="InterPro"/>
</dbReference>
<dbReference type="FunFam" id="3.40.50.300:FF:000838">
    <property type="entry name" value="ABC multidrug transporter (Eurofung)"/>
    <property type="match status" value="2"/>
</dbReference>
<keyword evidence="3 10" id="KW-0812">Transmembrane</keyword>
<dbReference type="PROSITE" id="PS50893">
    <property type="entry name" value="ABC_TRANSPORTER_2"/>
    <property type="match status" value="3"/>
</dbReference>
<dbReference type="PROSITE" id="PS00211">
    <property type="entry name" value="ABC_TRANSPORTER_1"/>
    <property type="match status" value="1"/>
</dbReference>